<reference evidence="3 4" key="1">
    <citation type="submission" date="2020-05" db="EMBL/GenBank/DDBJ databases">
        <title>Complete genome sequence of of a novel Thermoleptolyngbya strain isolated from hot springs of Ganzi, Sichuan China.</title>
        <authorList>
            <person name="Tang J."/>
            <person name="Daroch M."/>
            <person name="Li L."/>
            <person name="Waleron K."/>
            <person name="Waleron M."/>
            <person name="Waleron M."/>
        </authorList>
    </citation>
    <scope>NUCLEOTIDE SEQUENCE [LARGE SCALE GENOMIC DNA]</scope>
    <source>
        <strain evidence="3 4">PKUAC-SCTA183</strain>
    </source>
</reference>
<evidence type="ECO:0000256" key="1">
    <source>
        <dbReference type="SAM" id="Coils"/>
    </source>
</evidence>
<accession>A0A6M8BLB0</accession>
<name>A0A6M8BLB0_9CYAN</name>
<organism evidence="3 4">
    <name type="scientific">Thermoleptolyngbya sichuanensis A183</name>
    <dbReference type="NCBI Taxonomy" id="2737172"/>
    <lineage>
        <taxon>Bacteria</taxon>
        <taxon>Bacillati</taxon>
        <taxon>Cyanobacteriota</taxon>
        <taxon>Cyanophyceae</taxon>
        <taxon>Oculatellales</taxon>
        <taxon>Oculatellaceae</taxon>
        <taxon>Thermoleptolyngbya</taxon>
        <taxon>Thermoleptolyngbya sichuanensis</taxon>
    </lineage>
</organism>
<dbReference type="KEGG" id="theu:HPC62_17585"/>
<keyword evidence="2" id="KW-0812">Transmembrane</keyword>
<evidence type="ECO:0000313" key="4">
    <source>
        <dbReference type="Proteomes" id="UP000505210"/>
    </source>
</evidence>
<keyword evidence="4" id="KW-1185">Reference proteome</keyword>
<dbReference type="EMBL" id="CP053661">
    <property type="protein sequence ID" value="QKD83763.1"/>
    <property type="molecule type" value="Genomic_DNA"/>
</dbReference>
<evidence type="ECO:0000256" key="2">
    <source>
        <dbReference type="SAM" id="Phobius"/>
    </source>
</evidence>
<dbReference type="AlphaFoldDB" id="A0A6M8BLB0"/>
<gene>
    <name evidence="3" type="ORF">HPC62_17585</name>
</gene>
<dbReference type="RefSeq" id="WP_172357736.1">
    <property type="nucleotide sequence ID" value="NZ_CP053661.1"/>
</dbReference>
<keyword evidence="1" id="KW-0175">Coiled coil</keyword>
<protein>
    <submittedName>
        <fullName evidence="3">Uncharacterized protein</fullName>
    </submittedName>
</protein>
<evidence type="ECO:0000313" key="3">
    <source>
        <dbReference type="EMBL" id="QKD83763.1"/>
    </source>
</evidence>
<keyword evidence="2" id="KW-0472">Membrane</keyword>
<feature type="coiled-coil region" evidence="1">
    <location>
        <begin position="55"/>
        <end position="82"/>
    </location>
</feature>
<sequence length="217" mass="23611">MGSQPLTVHLENQPIFAGQLKELSGPYLGLATAVSLGAGVTALALMSWSNSSRKLSKAEDEVSDLRQQLKDKENELESLRFSETRLASAGLESFLDEVETVSPAAELLQHSLAQVEVEQRATVAVSKQAELVSLEPIKRHAISAEAAQPASLEATVESVSQALKGADSPAQIDDLLNHLKQMMAQMENLKAEQPAQKQQTRFTRVPNTVWQQQRLAS</sequence>
<feature type="transmembrane region" description="Helical" evidence="2">
    <location>
        <begin position="27"/>
        <end position="48"/>
    </location>
</feature>
<feature type="coiled-coil region" evidence="1">
    <location>
        <begin position="172"/>
        <end position="199"/>
    </location>
</feature>
<dbReference type="Proteomes" id="UP000505210">
    <property type="component" value="Chromosome"/>
</dbReference>
<keyword evidence="2" id="KW-1133">Transmembrane helix</keyword>
<proteinExistence type="predicted"/>